<comment type="caution">
    <text evidence="2">Lacks conserved residue(s) required for the propagation of feature annotation.</text>
</comment>
<feature type="domain" description="Response regulatory" evidence="3">
    <location>
        <begin position="41"/>
        <end position="158"/>
    </location>
</feature>
<dbReference type="AlphaFoldDB" id="A0A344UE93"/>
<gene>
    <name evidence="4" type="ORF">DK843_04190</name>
</gene>
<dbReference type="SUPFAM" id="SSF52172">
    <property type="entry name" value="CheY-like"/>
    <property type="match status" value="2"/>
</dbReference>
<protein>
    <submittedName>
        <fullName evidence="4">Two-component system response regulator</fullName>
    </submittedName>
</protein>
<dbReference type="InterPro" id="IPR011006">
    <property type="entry name" value="CheY-like_superfamily"/>
</dbReference>
<evidence type="ECO:0000313" key="4">
    <source>
        <dbReference type="EMBL" id="AXE33591.1"/>
    </source>
</evidence>
<evidence type="ECO:0000313" key="5">
    <source>
        <dbReference type="Proteomes" id="UP000252038"/>
    </source>
</evidence>
<dbReference type="Gene3D" id="3.40.50.2300">
    <property type="match status" value="2"/>
</dbReference>
<dbReference type="InterPro" id="IPR001789">
    <property type="entry name" value="Sig_transdc_resp-reg_receiver"/>
</dbReference>
<dbReference type="PROSITE" id="PS50110">
    <property type="entry name" value="RESPONSE_REGULATORY"/>
    <property type="match status" value="2"/>
</dbReference>
<evidence type="ECO:0000259" key="3">
    <source>
        <dbReference type="PROSITE" id="PS50110"/>
    </source>
</evidence>
<dbReference type="Proteomes" id="UP000252038">
    <property type="component" value="Chromosome"/>
</dbReference>
<dbReference type="PANTHER" id="PTHR44591:SF3">
    <property type="entry name" value="RESPONSE REGULATORY DOMAIN-CONTAINING PROTEIN"/>
    <property type="match status" value="1"/>
</dbReference>
<accession>A0A344UE93</accession>
<dbReference type="KEGG" id="chrb:DK843_04190"/>
<keyword evidence="1 2" id="KW-0597">Phosphoprotein</keyword>
<feature type="modified residue" description="4-aspartylphosphate" evidence="2">
    <location>
        <position position="228"/>
    </location>
</feature>
<name>A0A344UE93_9NEIS</name>
<dbReference type="PANTHER" id="PTHR44591">
    <property type="entry name" value="STRESS RESPONSE REGULATOR PROTEIN 1"/>
    <property type="match status" value="1"/>
</dbReference>
<dbReference type="SMART" id="SM00448">
    <property type="entry name" value="REC"/>
    <property type="match status" value="2"/>
</dbReference>
<reference evidence="4 5" key="1">
    <citation type="submission" date="2018-05" db="EMBL/GenBank/DDBJ databases">
        <title>Genome sequencing, assembly and analysis of the novel insecticidal bacterium, Chromobacterium phragmitis.</title>
        <authorList>
            <person name="Sparks M.E."/>
            <person name="Blackburn M.B."/>
            <person name="Gundersen-Rindal D.E."/>
        </authorList>
    </citation>
    <scope>NUCLEOTIDE SEQUENCE [LARGE SCALE GENOMIC DNA]</scope>
    <source>
        <strain evidence="4">IIBBL 274-1</strain>
    </source>
</reference>
<dbReference type="Pfam" id="PF00072">
    <property type="entry name" value="Response_reg"/>
    <property type="match status" value="2"/>
</dbReference>
<sequence>MARIKRFEDFACPSGQTVPKPTIMQVSGKSELAMLALEQLLISLAEPSPVQAQIITNALQGMGASQIETHGSGRELIEQARLRRPSLVISAYHLPDITGAELVQELRDSEDLYDIPFILISSETNPERLETIRQAGSLAILPKPFTHEEFEQAMQSVMSFLNCDSLGAEVDADMALMNVLIVDDSSTSRHHIRQVLEKLGFEHFCEAASSEAAIPYLEQEPFKLIVTDYHMPGMDGLDFARHVRSSGLQPDTPVLMVTSDSDNLSKNELEDAGIAACCQKPFDMDKMRELIRTLLNEY</sequence>
<feature type="domain" description="Response regulatory" evidence="3">
    <location>
        <begin position="178"/>
        <end position="295"/>
    </location>
</feature>
<dbReference type="EMBL" id="CP029554">
    <property type="protein sequence ID" value="AXE33591.1"/>
    <property type="molecule type" value="Genomic_DNA"/>
</dbReference>
<evidence type="ECO:0000256" key="2">
    <source>
        <dbReference type="PROSITE-ProRule" id="PRU00169"/>
    </source>
</evidence>
<dbReference type="CDD" id="cd00156">
    <property type="entry name" value="REC"/>
    <property type="match status" value="1"/>
</dbReference>
<proteinExistence type="predicted"/>
<evidence type="ECO:0000256" key="1">
    <source>
        <dbReference type="ARBA" id="ARBA00022553"/>
    </source>
</evidence>
<dbReference type="InterPro" id="IPR050595">
    <property type="entry name" value="Bact_response_regulator"/>
</dbReference>
<dbReference type="GO" id="GO:0000160">
    <property type="term" value="P:phosphorelay signal transduction system"/>
    <property type="evidence" value="ECO:0007669"/>
    <property type="project" value="InterPro"/>
</dbReference>
<organism evidence="4 5">
    <name type="scientific">Chromobacterium phragmitis</name>
    <dbReference type="NCBI Taxonomy" id="2202141"/>
    <lineage>
        <taxon>Bacteria</taxon>
        <taxon>Pseudomonadati</taxon>
        <taxon>Pseudomonadota</taxon>
        <taxon>Betaproteobacteria</taxon>
        <taxon>Neisseriales</taxon>
        <taxon>Chromobacteriaceae</taxon>
        <taxon>Chromobacterium</taxon>
    </lineage>
</organism>